<evidence type="ECO:0000259" key="2">
    <source>
        <dbReference type="Pfam" id="PF13251"/>
    </source>
</evidence>
<dbReference type="Pfam" id="PF13251">
    <property type="entry name" value="DUF4042"/>
    <property type="match status" value="1"/>
</dbReference>
<sequence length="749" mass="83502">MAESVRTWRTAFLSVRDEILTSPPPIPLPQLLQQLVFSHSHALLSAALDLPPHEVTSDLLFVMEMVFTTDAAHAQDLTPAFPQLSRFIHDICHRVPLQLNSSSWTLLLDSLRQLVDFFITRPLTLSHSLAESLATLRCLVRGYHRKTSTSDDLHLLKFLLHIIAISSSHTIPESFWELQAIAFTMLAETISRLGSSFAADLWKSTIEVIRKMMDDVNLASKNMLVEDNVMTRYYVALLHSLHLVLVDPKDSLSDHVSSFVAALRMFFTYGINGEPQFAYPVDGQKEKELSIRGFKSPLEEPKSTEHGPYRPPHLRKKGISDKKQAAWSSQSFSDCESSRQDFASSDSDYSDGDGSVNDTDSVQKLRVRIAALDCIKDLCQADSKSFTSQWMLLLPTSDVLQPRKFEATLMTCLLFDPYLKARIASASTVAVMLDGPSSVFLQIAEYKETSKSGSFTALSVSLGHILMQLHTGILHLIQRENHGRMLVSLFKILMLLISSTPYPRMPGELLSKVITCLQKRIEVGFPFKNDQTGLLTAATSCLTMAFTTSPSSLQVNEMLLKEMYEGFLEAEKNTGVLFTLFHYSEQANNHTVCLEALQALRAVSHNYPVTMFSCWERVSTVVYGLLRLAAPEVNSRPLKANVGDTTGLFGEKIIVAAIKVLDECLRAISGFKGIEDLLDDKLLETPFTSDYIRVKKVSSAPSYEQEISEDTKGEYKAGQSGILLWCETLEKHMPLILGHTSAMVGLTST</sequence>
<dbReference type="SUPFAM" id="SSF48371">
    <property type="entry name" value="ARM repeat"/>
    <property type="match status" value="1"/>
</dbReference>
<reference evidence="4" key="1">
    <citation type="submission" date="2016-06" db="EMBL/GenBank/DDBJ databases">
        <title>Parallel loss of symbiosis genes in relatives of nitrogen-fixing non-legume Parasponia.</title>
        <authorList>
            <person name="Van Velzen R."/>
            <person name="Holmer R."/>
            <person name="Bu F."/>
            <person name="Rutten L."/>
            <person name="Van Zeijl A."/>
            <person name="Liu W."/>
            <person name="Santuari L."/>
            <person name="Cao Q."/>
            <person name="Sharma T."/>
            <person name="Shen D."/>
            <person name="Roswanjaya Y."/>
            <person name="Wardhani T."/>
            <person name="Kalhor M.S."/>
            <person name="Jansen J."/>
            <person name="Van den Hoogen J."/>
            <person name="Gungor B."/>
            <person name="Hartog M."/>
            <person name="Hontelez J."/>
            <person name="Verver J."/>
            <person name="Yang W.-C."/>
            <person name="Schijlen E."/>
            <person name="Repin R."/>
            <person name="Schilthuizen M."/>
            <person name="Schranz E."/>
            <person name="Heidstra R."/>
            <person name="Miyata K."/>
            <person name="Fedorova E."/>
            <person name="Kohlen W."/>
            <person name="Bisseling T."/>
            <person name="Smit S."/>
            <person name="Geurts R."/>
        </authorList>
    </citation>
    <scope>NUCLEOTIDE SEQUENCE [LARGE SCALE GENOMIC DNA]</scope>
    <source>
        <strain evidence="4">cv. WU1-14</strain>
    </source>
</reference>
<dbReference type="InterPro" id="IPR052107">
    <property type="entry name" value="HEAT6"/>
</dbReference>
<proteinExistence type="predicted"/>
<accession>A0A2P5AVT9</accession>
<feature type="compositionally biased region" description="Low complexity" evidence="1">
    <location>
        <begin position="344"/>
        <end position="355"/>
    </location>
</feature>
<gene>
    <name evidence="3" type="ORF">PanWU01x14_295780</name>
</gene>
<organism evidence="3 4">
    <name type="scientific">Parasponia andersonii</name>
    <name type="common">Sponia andersonii</name>
    <dbReference type="NCBI Taxonomy" id="3476"/>
    <lineage>
        <taxon>Eukaryota</taxon>
        <taxon>Viridiplantae</taxon>
        <taxon>Streptophyta</taxon>
        <taxon>Embryophyta</taxon>
        <taxon>Tracheophyta</taxon>
        <taxon>Spermatophyta</taxon>
        <taxon>Magnoliopsida</taxon>
        <taxon>eudicotyledons</taxon>
        <taxon>Gunneridae</taxon>
        <taxon>Pentapetalae</taxon>
        <taxon>rosids</taxon>
        <taxon>fabids</taxon>
        <taxon>Rosales</taxon>
        <taxon>Cannabaceae</taxon>
        <taxon>Parasponia</taxon>
    </lineage>
</organism>
<evidence type="ECO:0000313" key="4">
    <source>
        <dbReference type="Proteomes" id="UP000237105"/>
    </source>
</evidence>
<feature type="domain" description="DUF4042" evidence="2">
    <location>
        <begin position="366"/>
        <end position="548"/>
    </location>
</feature>
<dbReference type="Proteomes" id="UP000237105">
    <property type="component" value="Unassembled WGS sequence"/>
</dbReference>
<dbReference type="InterPro" id="IPR016024">
    <property type="entry name" value="ARM-type_fold"/>
</dbReference>
<dbReference type="OrthoDB" id="422637at2759"/>
<evidence type="ECO:0000313" key="3">
    <source>
        <dbReference type="EMBL" id="PON40673.1"/>
    </source>
</evidence>
<comment type="caution">
    <text evidence="3">The sequence shown here is derived from an EMBL/GenBank/DDBJ whole genome shotgun (WGS) entry which is preliminary data.</text>
</comment>
<dbReference type="STRING" id="3476.A0A2P5AVT9"/>
<dbReference type="EMBL" id="JXTB01000434">
    <property type="protein sequence ID" value="PON40673.1"/>
    <property type="molecule type" value="Genomic_DNA"/>
</dbReference>
<name>A0A2P5AVT9_PARAD</name>
<dbReference type="AlphaFoldDB" id="A0A2P5AVT9"/>
<protein>
    <submittedName>
        <fullName evidence="3">Armadillo-type fold containing protein</fullName>
    </submittedName>
</protein>
<keyword evidence="4" id="KW-1185">Reference proteome</keyword>
<feature type="compositionally biased region" description="Basic and acidic residues" evidence="1">
    <location>
        <begin position="297"/>
        <end position="308"/>
    </location>
</feature>
<feature type="region of interest" description="Disordered" evidence="1">
    <location>
        <begin position="294"/>
        <end position="316"/>
    </location>
</feature>
<dbReference type="PANTHER" id="PTHR13366">
    <property type="entry name" value="MALARIA ANTIGEN-RELATED"/>
    <property type="match status" value="1"/>
</dbReference>
<feature type="region of interest" description="Disordered" evidence="1">
    <location>
        <begin position="338"/>
        <end position="357"/>
    </location>
</feature>
<dbReference type="PANTHER" id="PTHR13366:SF0">
    <property type="entry name" value="HEAT REPEAT-CONTAINING PROTEIN 6"/>
    <property type="match status" value="1"/>
</dbReference>
<evidence type="ECO:0000256" key="1">
    <source>
        <dbReference type="SAM" id="MobiDB-lite"/>
    </source>
</evidence>
<dbReference type="InterPro" id="IPR025283">
    <property type="entry name" value="DUF4042"/>
</dbReference>